<proteinExistence type="inferred from homology"/>
<name>X0T4R7_9ZZZZ</name>
<keyword evidence="4" id="KW-0949">S-adenosyl-L-methionine</keyword>
<dbReference type="Gene3D" id="1.10.150.170">
    <property type="entry name" value="Putative methyltransferase TM0872, insert domain"/>
    <property type="match status" value="1"/>
</dbReference>
<dbReference type="InterPro" id="IPR023397">
    <property type="entry name" value="SAM-dep_MeTrfase_MraW_recog"/>
</dbReference>
<keyword evidence="3" id="KW-0808">Transferase</keyword>
<dbReference type="AlphaFoldDB" id="X0T4R7"/>
<dbReference type="GO" id="GO:0071424">
    <property type="term" value="F:rRNA (cytosine-N4-)-methyltransferase activity"/>
    <property type="evidence" value="ECO:0007669"/>
    <property type="project" value="TreeGrafter"/>
</dbReference>
<sequence>MVEEVLQALAVQPGGRYVDCSVGGGGHAEAILEAASPGGLLLGIDADPRALQIAHGRLARFGDAVLLVEGNFRDVQTICRSHGFAPVHGVLFDLGLSSLQLAEEGRGFSFQVEAPLDMRFSPQQTVTAADIANTYAENALADLLWRYGQEPRSRRIARRIVRERPLETTTQLAKVVEKAVGRGYRR</sequence>
<dbReference type="NCBIfam" id="TIGR00006">
    <property type="entry name" value="16S rRNA (cytosine(1402)-N(4))-methyltransferase RsmH"/>
    <property type="match status" value="1"/>
</dbReference>
<protein>
    <recommendedName>
        <fullName evidence="6">16S rRNA (Cytosine(1402)-N(4))-methyltransferase</fullName>
    </recommendedName>
</protein>
<dbReference type="InterPro" id="IPR029063">
    <property type="entry name" value="SAM-dependent_MTases_sf"/>
</dbReference>
<organism evidence="5">
    <name type="scientific">marine sediment metagenome</name>
    <dbReference type="NCBI Taxonomy" id="412755"/>
    <lineage>
        <taxon>unclassified sequences</taxon>
        <taxon>metagenomes</taxon>
        <taxon>ecological metagenomes</taxon>
    </lineage>
</organism>
<evidence type="ECO:0000256" key="3">
    <source>
        <dbReference type="ARBA" id="ARBA00022679"/>
    </source>
</evidence>
<evidence type="ECO:0000313" key="5">
    <source>
        <dbReference type="EMBL" id="GAF88458.1"/>
    </source>
</evidence>
<dbReference type="GO" id="GO:0005737">
    <property type="term" value="C:cytoplasm"/>
    <property type="evidence" value="ECO:0007669"/>
    <property type="project" value="TreeGrafter"/>
</dbReference>
<dbReference type="InterPro" id="IPR002903">
    <property type="entry name" value="RsmH"/>
</dbReference>
<comment type="similarity">
    <text evidence="1">Belongs to the methyltransferase superfamily. RsmH family.</text>
</comment>
<dbReference type="Pfam" id="PF01795">
    <property type="entry name" value="Methyltransf_5"/>
    <property type="match status" value="1"/>
</dbReference>
<dbReference type="EMBL" id="BARS01017896">
    <property type="protein sequence ID" value="GAF88458.1"/>
    <property type="molecule type" value="Genomic_DNA"/>
</dbReference>
<comment type="caution">
    <text evidence="5">The sequence shown here is derived from an EMBL/GenBank/DDBJ whole genome shotgun (WGS) entry which is preliminary data.</text>
</comment>
<dbReference type="PANTHER" id="PTHR11265">
    <property type="entry name" value="S-ADENOSYL-METHYLTRANSFERASE MRAW"/>
    <property type="match status" value="1"/>
</dbReference>
<reference evidence="5" key="1">
    <citation type="journal article" date="2014" name="Front. Microbiol.">
        <title>High frequency of phylogenetically diverse reductive dehalogenase-homologous genes in deep subseafloor sedimentary metagenomes.</title>
        <authorList>
            <person name="Kawai M."/>
            <person name="Futagami T."/>
            <person name="Toyoda A."/>
            <person name="Takaki Y."/>
            <person name="Nishi S."/>
            <person name="Hori S."/>
            <person name="Arai W."/>
            <person name="Tsubouchi T."/>
            <person name="Morono Y."/>
            <person name="Uchiyama I."/>
            <person name="Ito T."/>
            <person name="Fujiyama A."/>
            <person name="Inagaki F."/>
            <person name="Takami H."/>
        </authorList>
    </citation>
    <scope>NUCLEOTIDE SEQUENCE</scope>
    <source>
        <strain evidence="5">Expedition CK06-06</strain>
    </source>
</reference>
<dbReference type="PANTHER" id="PTHR11265:SF0">
    <property type="entry name" value="12S RRNA N4-METHYLCYTIDINE METHYLTRANSFERASE"/>
    <property type="match status" value="1"/>
</dbReference>
<keyword evidence="2" id="KW-0489">Methyltransferase</keyword>
<dbReference type="Gene3D" id="3.40.50.150">
    <property type="entry name" value="Vaccinia Virus protein VP39"/>
    <property type="match status" value="1"/>
</dbReference>
<evidence type="ECO:0000256" key="1">
    <source>
        <dbReference type="ARBA" id="ARBA00010396"/>
    </source>
</evidence>
<evidence type="ECO:0000256" key="4">
    <source>
        <dbReference type="ARBA" id="ARBA00022691"/>
    </source>
</evidence>
<accession>X0T4R7</accession>
<evidence type="ECO:0008006" key="6">
    <source>
        <dbReference type="Google" id="ProtNLM"/>
    </source>
</evidence>
<gene>
    <name evidence="5" type="ORF">S01H1_29212</name>
</gene>
<evidence type="ECO:0000256" key="2">
    <source>
        <dbReference type="ARBA" id="ARBA00022603"/>
    </source>
</evidence>
<dbReference type="GO" id="GO:0070475">
    <property type="term" value="P:rRNA base methylation"/>
    <property type="evidence" value="ECO:0007669"/>
    <property type="project" value="TreeGrafter"/>
</dbReference>
<feature type="non-terminal residue" evidence="5">
    <location>
        <position position="186"/>
    </location>
</feature>
<dbReference type="SUPFAM" id="SSF53335">
    <property type="entry name" value="S-adenosyl-L-methionine-dependent methyltransferases"/>
    <property type="match status" value="1"/>
</dbReference>
<dbReference type="SUPFAM" id="SSF81799">
    <property type="entry name" value="Putative methyltransferase TM0872, insert domain"/>
    <property type="match status" value="1"/>
</dbReference>